<evidence type="ECO:0000256" key="1">
    <source>
        <dbReference type="SAM" id="Phobius"/>
    </source>
</evidence>
<organism evidence="3">
    <name type="scientific">marine sediment metagenome</name>
    <dbReference type="NCBI Taxonomy" id="412755"/>
    <lineage>
        <taxon>unclassified sequences</taxon>
        <taxon>metagenomes</taxon>
        <taxon>ecological metagenomes</taxon>
    </lineage>
</organism>
<reference evidence="3" key="1">
    <citation type="journal article" date="2014" name="Front. Microbiol.">
        <title>High frequency of phylogenetically diverse reductive dehalogenase-homologous genes in deep subseafloor sedimentary metagenomes.</title>
        <authorList>
            <person name="Kawai M."/>
            <person name="Futagami T."/>
            <person name="Toyoda A."/>
            <person name="Takaki Y."/>
            <person name="Nishi S."/>
            <person name="Hori S."/>
            <person name="Arai W."/>
            <person name="Tsubouchi T."/>
            <person name="Morono Y."/>
            <person name="Uchiyama I."/>
            <person name="Ito T."/>
            <person name="Fujiyama A."/>
            <person name="Inagaki F."/>
            <person name="Takami H."/>
        </authorList>
    </citation>
    <scope>NUCLEOTIDE SEQUENCE</scope>
    <source>
        <strain evidence="3">Expedition CK06-06</strain>
    </source>
</reference>
<proteinExistence type="predicted"/>
<keyword evidence="1" id="KW-0472">Membrane</keyword>
<feature type="transmembrane region" description="Helical" evidence="1">
    <location>
        <begin position="13"/>
        <end position="38"/>
    </location>
</feature>
<dbReference type="InterPro" id="IPR008276">
    <property type="entry name" value="C_nuclsd_transpt"/>
</dbReference>
<feature type="domain" description="Concentrative nucleoside transporter C-terminal" evidence="2">
    <location>
        <begin position="1"/>
        <end position="155"/>
    </location>
</feature>
<feature type="transmembrane region" description="Helical" evidence="1">
    <location>
        <begin position="45"/>
        <end position="65"/>
    </location>
</feature>
<dbReference type="PANTHER" id="PTHR10590:SF4">
    <property type="entry name" value="SOLUTE CARRIER FAMILY 28 MEMBER 3"/>
    <property type="match status" value="1"/>
</dbReference>
<dbReference type="AlphaFoldDB" id="X1JF80"/>
<keyword evidence="1" id="KW-0812">Transmembrane</keyword>
<gene>
    <name evidence="3" type="ORF">S03H2_59169</name>
</gene>
<feature type="non-terminal residue" evidence="3">
    <location>
        <position position="1"/>
    </location>
</feature>
<dbReference type="InterPro" id="IPR011657">
    <property type="entry name" value="CNT_C_dom"/>
</dbReference>
<dbReference type="PANTHER" id="PTHR10590">
    <property type="entry name" value="SODIUM/NUCLEOSIDE COTRANSPORTER"/>
    <property type="match status" value="1"/>
</dbReference>
<keyword evidence="1" id="KW-1133">Transmembrane helix</keyword>
<dbReference type="GO" id="GO:0005886">
    <property type="term" value="C:plasma membrane"/>
    <property type="evidence" value="ECO:0007669"/>
    <property type="project" value="TreeGrafter"/>
</dbReference>
<dbReference type="EMBL" id="BARU01038035">
    <property type="protein sequence ID" value="GAH80180.1"/>
    <property type="molecule type" value="Genomic_DNA"/>
</dbReference>
<dbReference type="GO" id="GO:0005337">
    <property type="term" value="F:nucleoside transmembrane transporter activity"/>
    <property type="evidence" value="ECO:0007669"/>
    <property type="project" value="InterPro"/>
</dbReference>
<dbReference type="Pfam" id="PF07662">
    <property type="entry name" value="Nucleos_tra2_C"/>
    <property type="match status" value="1"/>
</dbReference>
<protein>
    <recommendedName>
        <fullName evidence="2">Concentrative nucleoside transporter C-terminal domain-containing protein</fullName>
    </recommendedName>
</protein>
<comment type="caution">
    <text evidence="3">The sequence shown here is derived from an EMBL/GenBank/DDBJ whole genome shotgun (WGS) entry which is preliminary data.</text>
</comment>
<evidence type="ECO:0000313" key="3">
    <source>
        <dbReference type="EMBL" id="GAH80180.1"/>
    </source>
</evidence>
<accession>X1JF80</accession>
<evidence type="ECO:0000259" key="2">
    <source>
        <dbReference type="Pfam" id="PF07662"/>
    </source>
</evidence>
<dbReference type="GO" id="GO:0015293">
    <property type="term" value="F:symporter activity"/>
    <property type="evidence" value="ECO:0007669"/>
    <property type="project" value="TreeGrafter"/>
</dbReference>
<name>X1JF80_9ZZZZ</name>
<feature type="transmembrane region" description="Helical" evidence="1">
    <location>
        <begin position="136"/>
        <end position="157"/>
    </location>
</feature>
<feature type="transmembrane region" description="Helical" evidence="1">
    <location>
        <begin position="100"/>
        <end position="124"/>
    </location>
</feature>
<sequence length="158" mass="16264">EAVARGSNDGLRLAVNVAAVLIAVVALVAGINYILGLVGLSFQQILGWIFSPLAFCMGVPVADIFEIGGLMGEKIVLTELVAYGHLQEKVPDLSIKSTIIASYALCGFANFASVGIQIGGIGALAPDRRRDLASVALKAMIAGALASWLTATIAGIIL</sequence>